<evidence type="ECO:0000313" key="1">
    <source>
        <dbReference type="EMBL" id="TFK79201.1"/>
    </source>
</evidence>
<dbReference type="AlphaFoldDB" id="A0A5C3NNH7"/>
<accession>A0A5C3NNH7</accession>
<keyword evidence="2" id="KW-1185">Reference proteome</keyword>
<evidence type="ECO:0000313" key="2">
    <source>
        <dbReference type="Proteomes" id="UP000308197"/>
    </source>
</evidence>
<dbReference type="EMBL" id="ML212129">
    <property type="protein sequence ID" value="TFK79201.1"/>
    <property type="molecule type" value="Genomic_DNA"/>
</dbReference>
<name>A0A5C3NNH7_9APHY</name>
<proteinExistence type="predicted"/>
<dbReference type="STRING" id="1314778.A0A5C3NNH7"/>
<organism evidence="1 2">
    <name type="scientific">Polyporus arcularius HHB13444</name>
    <dbReference type="NCBI Taxonomy" id="1314778"/>
    <lineage>
        <taxon>Eukaryota</taxon>
        <taxon>Fungi</taxon>
        <taxon>Dikarya</taxon>
        <taxon>Basidiomycota</taxon>
        <taxon>Agaricomycotina</taxon>
        <taxon>Agaricomycetes</taxon>
        <taxon>Polyporales</taxon>
        <taxon>Polyporaceae</taxon>
        <taxon>Polyporus</taxon>
    </lineage>
</organism>
<protein>
    <submittedName>
        <fullName evidence="1">Uncharacterized protein</fullName>
    </submittedName>
</protein>
<sequence length="617" mass="68424">MPRPPWDIYHKELMKTDPLGHPMWFPEPCSQFGEVHLGDVGYIIKGEFVFLFNAIERDHPRNIRGVPSDPFDPPPMSEKRQPYSIAPGSELRSFRTNSASLGAEVSSTPTVMSASVGACYEFSTQTGALLRLKEGAHASRLTCEDLMITYMSKHISTWHAFAVGPQVGASIEEDDIVFICGHTKASEWQLAAFHDHSSRGGKLYLHVGVPSLAGGGFHVSFNEEGTATVPSRYGPIPAHSGPDPAPVNHSVFLNYFRMKRKLLFTVPMKAAAGPHQLPPKGDDDSKGLTKVLCDYVFRHSGAELACISERDVVLVQATVPGYSHRPSEISVSMSPQQFEQILSAFRPLIVWNASSGVGMLACEKPTPDSDRRLSTQSAESAVSFVQSEPTSTVVFLRPTPRVRPAREESTYQWLIGFGDPWEVLKAVPKPSLQSSYSSITFPECQTSPEMVLLRHDGPDFYILANDLLALRYAIDGLPMQVQIGDDDDGVFVEYESLCRIAGETKYESRRASNRPAPPRSSRLHMLRLRGIRRSEEPGDGVSSSSVDRLRVYYPWYADSDCKIHCVTAMMGRLWDLLDHIKRNRNKEGPSYVDHAHSLRLADGLIHSGSEPVCGEER</sequence>
<dbReference type="Proteomes" id="UP000308197">
    <property type="component" value="Unassembled WGS sequence"/>
</dbReference>
<dbReference type="InParanoid" id="A0A5C3NNH7"/>
<gene>
    <name evidence="1" type="ORF">K466DRAFT_668191</name>
</gene>
<reference evidence="1 2" key="1">
    <citation type="journal article" date="2019" name="Nat. Ecol. Evol.">
        <title>Megaphylogeny resolves global patterns of mushroom evolution.</title>
        <authorList>
            <person name="Varga T."/>
            <person name="Krizsan K."/>
            <person name="Foldi C."/>
            <person name="Dima B."/>
            <person name="Sanchez-Garcia M."/>
            <person name="Sanchez-Ramirez S."/>
            <person name="Szollosi G.J."/>
            <person name="Szarkandi J.G."/>
            <person name="Papp V."/>
            <person name="Albert L."/>
            <person name="Andreopoulos W."/>
            <person name="Angelini C."/>
            <person name="Antonin V."/>
            <person name="Barry K.W."/>
            <person name="Bougher N.L."/>
            <person name="Buchanan P."/>
            <person name="Buyck B."/>
            <person name="Bense V."/>
            <person name="Catcheside P."/>
            <person name="Chovatia M."/>
            <person name="Cooper J."/>
            <person name="Damon W."/>
            <person name="Desjardin D."/>
            <person name="Finy P."/>
            <person name="Geml J."/>
            <person name="Haridas S."/>
            <person name="Hughes K."/>
            <person name="Justo A."/>
            <person name="Karasinski D."/>
            <person name="Kautmanova I."/>
            <person name="Kiss B."/>
            <person name="Kocsube S."/>
            <person name="Kotiranta H."/>
            <person name="LaButti K.M."/>
            <person name="Lechner B.E."/>
            <person name="Liimatainen K."/>
            <person name="Lipzen A."/>
            <person name="Lukacs Z."/>
            <person name="Mihaltcheva S."/>
            <person name="Morgado L.N."/>
            <person name="Niskanen T."/>
            <person name="Noordeloos M.E."/>
            <person name="Ohm R.A."/>
            <person name="Ortiz-Santana B."/>
            <person name="Ovrebo C."/>
            <person name="Racz N."/>
            <person name="Riley R."/>
            <person name="Savchenko A."/>
            <person name="Shiryaev A."/>
            <person name="Soop K."/>
            <person name="Spirin V."/>
            <person name="Szebenyi C."/>
            <person name="Tomsovsky M."/>
            <person name="Tulloss R.E."/>
            <person name="Uehling J."/>
            <person name="Grigoriev I.V."/>
            <person name="Vagvolgyi C."/>
            <person name="Papp T."/>
            <person name="Martin F.M."/>
            <person name="Miettinen O."/>
            <person name="Hibbett D.S."/>
            <person name="Nagy L.G."/>
        </authorList>
    </citation>
    <scope>NUCLEOTIDE SEQUENCE [LARGE SCALE GENOMIC DNA]</scope>
    <source>
        <strain evidence="1 2">HHB13444</strain>
    </source>
</reference>